<evidence type="ECO:0000313" key="2">
    <source>
        <dbReference type="EMBL" id="ATS93080.1"/>
    </source>
</evidence>
<name>A0A2D2W4G2_9CAUD</name>
<sequence length="55" mass="5774">MREPAKHSVRRQAHSTAYGPEPGTLVSGSPTGVTQLGYGTCAGARGHQNPQRSEV</sequence>
<dbReference type="Proteomes" id="UP000240916">
    <property type="component" value="Segment"/>
</dbReference>
<accession>A0A2D2W4G2</accession>
<evidence type="ECO:0000256" key="1">
    <source>
        <dbReference type="SAM" id="MobiDB-lite"/>
    </source>
</evidence>
<dbReference type="EMBL" id="MF919534">
    <property type="protein sequence ID" value="ATS93080.1"/>
    <property type="molecule type" value="Genomic_DNA"/>
</dbReference>
<organism evidence="2 3">
    <name type="scientific">Mycobacterium phage Superphikiman</name>
    <dbReference type="NCBI Taxonomy" id="2041551"/>
    <lineage>
        <taxon>Viruses</taxon>
        <taxon>Duplodnaviria</taxon>
        <taxon>Heunggongvirae</taxon>
        <taxon>Uroviricota</taxon>
        <taxon>Caudoviricetes</taxon>
        <taxon>Omegavirus</taxon>
        <taxon>Omegavirus courthouse</taxon>
    </lineage>
</organism>
<gene>
    <name evidence="2" type="ORF">SEA_SUPERPHIKIMAN_85</name>
</gene>
<evidence type="ECO:0000313" key="3">
    <source>
        <dbReference type="Proteomes" id="UP000240916"/>
    </source>
</evidence>
<protein>
    <submittedName>
        <fullName evidence="2">Uncharacterized protein</fullName>
    </submittedName>
</protein>
<proteinExistence type="predicted"/>
<feature type="region of interest" description="Disordered" evidence="1">
    <location>
        <begin position="1"/>
        <end position="55"/>
    </location>
</feature>
<reference evidence="2 3" key="1">
    <citation type="submission" date="2017-09" db="EMBL/GenBank/DDBJ databases">
        <authorList>
            <person name="Pradhan P."/>
            <person name="Aluri L.S."/>
            <person name="Anandarajan D."/>
            <person name="Beiriger J.C."/>
            <person name="Bethamcharla R."/>
            <person name="Betini N."/>
            <person name="Bhatt S.D."/>
            <person name="Chengalvala S."/>
            <person name="Cox N.E."/>
            <person name="Delvadia B.P."/>
            <person name="Desai A.S."/>
            <person name="Devaney A.M."/>
            <person name="Doyle B.K."/>
            <person name="Edgerton A.O."/>
            <person name="Erlich M.C."/>
            <person name="Fitzpatrick K.C."/>
            <person name="Gajjar E.A."/>
            <person name="Ganguly A."/>
            <person name="Gill R.S."/>
            <person name="Goldman M.G."/>
            <person name="Good P.M."/>
            <person name="Gupta N."/>
            <person name="Haddad L.M."/>
            <person name="Han E.J."/>
            <person name="Jain S."/>
            <person name="Jiang A."/>
            <person name="Jurgielewicz A.D."/>
            <person name="Kainth D.K."/>
            <person name="Karam J.M."/>
            <person name="Kodavatiganti M."/>
            <person name="Kriete S.J."/>
            <person name="MacDonald C.E."/>
            <person name="Maret J.P."/>
            <person name="Mathew A.E."/>
            <person name="Nako S."/>
            <person name="Natrajan M."/>
            <person name="Nishu N.M."/>
            <person name="Parikh A."/>
            <person name="Patel N."/>
            <person name="Patel P.D."/>
            <person name="Patel S."/>
            <person name="Patra K."/>
            <person name="Pumpuckdee D."/>
            <person name="Rai K."/>
            <person name="Ramanathan A."/>
            <person name="Sarkar A."/>
            <person name="Schaffer B.L."/>
            <person name="Shah P."/>
            <person name="Tata R.K."/>
            <person name="Tawfik A.H."/>
            <person name="Thuremella B.T."/>
            <person name="Toma J."/>
            <person name="Tran T.L."/>
            <person name="Veera S."/>
            <person name="Vemulapalli V.K."/>
            <person name="Vidas T.V."/>
            <person name="Vieira K.S."/>
            <person name="Vijayakumar G."/>
            <person name="Walor T.A."/>
            <person name="White C.R."/>
            <person name="Wong B.M."/>
            <person name="Zhao Sl."/>
            <person name="McDonald M.T."/>
            <person name="Dalia R."/>
            <person name="Little J.L."/>
            <person name="Gurney S.M.R."/>
            <person name="Bollivar D.W."/>
            <person name="Garlena R.A."/>
            <person name="Russell D.A."/>
            <person name="Pope W.H."/>
            <person name="Jacobs-Sera D."/>
            <person name="Hendrix R.W."/>
            <person name="Hatfull G.F."/>
        </authorList>
    </citation>
    <scope>NUCLEOTIDE SEQUENCE [LARGE SCALE GENOMIC DNA]</scope>
</reference>